<keyword evidence="1" id="KW-0732">Signal</keyword>
<sequence>MSLIMRPLFRNSVCLVLLAMTAFSAHSGRTIRALAFRKGSTFFYRLNYKINSFPYTRIFAQAAGFKAAWELPTGGLRIVRSVSDIREHAELVYESHGFNGRSCLLKSICQVSQYTEGQDGVIRKILKLLTGSYINNGTWHEDPLLCERHVEDCPLQLIGLNSFAEDAV</sequence>
<dbReference type="InterPro" id="IPR006631">
    <property type="entry name" value="DM4_12"/>
</dbReference>
<organism evidence="2 3">
    <name type="scientific">Dinoponera quadriceps</name>
    <name type="common">South American ant</name>
    <dbReference type="NCBI Taxonomy" id="609295"/>
    <lineage>
        <taxon>Eukaryota</taxon>
        <taxon>Metazoa</taxon>
        <taxon>Ecdysozoa</taxon>
        <taxon>Arthropoda</taxon>
        <taxon>Hexapoda</taxon>
        <taxon>Insecta</taxon>
        <taxon>Pterygota</taxon>
        <taxon>Neoptera</taxon>
        <taxon>Endopterygota</taxon>
        <taxon>Hymenoptera</taxon>
        <taxon>Apocrita</taxon>
        <taxon>Aculeata</taxon>
        <taxon>Formicoidea</taxon>
        <taxon>Formicidae</taxon>
        <taxon>Ponerinae</taxon>
        <taxon>Ponerini</taxon>
        <taxon>Dinoponera</taxon>
    </lineage>
</organism>
<proteinExistence type="predicted"/>
<evidence type="ECO:0000256" key="1">
    <source>
        <dbReference type="SAM" id="SignalP"/>
    </source>
</evidence>
<reference evidence="3" key="1">
    <citation type="submission" date="2025-08" db="UniProtKB">
        <authorList>
            <consortium name="RefSeq"/>
        </authorList>
    </citation>
    <scope>IDENTIFICATION</scope>
</reference>
<feature type="signal peptide" evidence="1">
    <location>
        <begin position="1"/>
        <end position="27"/>
    </location>
</feature>
<dbReference type="KEGG" id="dqu:106742314"/>
<dbReference type="RefSeq" id="XP_014470644.1">
    <property type="nucleotide sequence ID" value="XM_014615158.1"/>
</dbReference>
<accession>A0A6P3WYD6</accession>
<gene>
    <name evidence="3" type="primary">LOC106742314</name>
</gene>
<keyword evidence="2" id="KW-1185">Reference proteome</keyword>
<dbReference type="GeneID" id="106742314"/>
<protein>
    <submittedName>
        <fullName evidence="3">Uncharacterized protein LOC106742314</fullName>
    </submittedName>
</protein>
<evidence type="ECO:0000313" key="3">
    <source>
        <dbReference type="RefSeq" id="XP_014470644.1"/>
    </source>
</evidence>
<name>A0A6P3WYD6_DINQU</name>
<dbReference type="Pfam" id="PF07841">
    <property type="entry name" value="DM4_12"/>
    <property type="match status" value="1"/>
</dbReference>
<dbReference type="AlphaFoldDB" id="A0A6P3WYD6"/>
<evidence type="ECO:0000313" key="2">
    <source>
        <dbReference type="Proteomes" id="UP000515204"/>
    </source>
</evidence>
<dbReference type="OrthoDB" id="7526931at2759"/>
<dbReference type="Proteomes" id="UP000515204">
    <property type="component" value="Unplaced"/>
</dbReference>
<feature type="chain" id="PRO_5027907333" evidence="1">
    <location>
        <begin position="28"/>
        <end position="168"/>
    </location>
</feature>